<accession>A0A0W7WHF3</accession>
<dbReference type="EMBL" id="LPXO01000009">
    <property type="protein sequence ID" value="KUF10044.1"/>
    <property type="molecule type" value="Genomic_DNA"/>
</dbReference>
<evidence type="ECO:0000256" key="1">
    <source>
        <dbReference type="SAM" id="Phobius"/>
    </source>
</evidence>
<gene>
    <name evidence="2" type="ORF">AVJ23_14985</name>
</gene>
<comment type="caution">
    <text evidence="2">The sequence shown here is derived from an EMBL/GenBank/DDBJ whole genome shotgun (WGS) entry which is preliminary data.</text>
</comment>
<keyword evidence="1" id="KW-1133">Transmembrane helix</keyword>
<evidence type="ECO:0000313" key="2">
    <source>
        <dbReference type="EMBL" id="KUF10044.1"/>
    </source>
</evidence>
<organism evidence="2 3">
    <name type="scientific">Pseudoponticoccus marisrubri</name>
    <dbReference type="NCBI Taxonomy" id="1685382"/>
    <lineage>
        <taxon>Bacteria</taxon>
        <taxon>Pseudomonadati</taxon>
        <taxon>Pseudomonadota</taxon>
        <taxon>Alphaproteobacteria</taxon>
        <taxon>Rhodobacterales</taxon>
        <taxon>Roseobacteraceae</taxon>
        <taxon>Pseudoponticoccus</taxon>
    </lineage>
</organism>
<feature type="transmembrane region" description="Helical" evidence="1">
    <location>
        <begin position="54"/>
        <end position="78"/>
    </location>
</feature>
<sequence length="79" mass="8956">MSNRLSEEELRARFNAAKSKIEREKQARTGETAALMLAVAAFDEERRKPRAQKAVHVAQLLCIAFAFITPNVLMMVYAF</sequence>
<name>A0A0W7WHF3_9RHOB</name>
<reference evidence="2 3" key="1">
    <citation type="submission" date="2015-12" db="EMBL/GenBank/DDBJ databases">
        <authorList>
            <person name="Shamseldin A."/>
            <person name="Moawad H."/>
            <person name="Abd El-Rahim W.M."/>
            <person name="Sadowsky M.J."/>
        </authorList>
    </citation>
    <scope>NUCLEOTIDE SEQUENCE [LARGE SCALE GENOMIC DNA]</scope>
    <source>
        <strain evidence="2 3">SJ5A-1</strain>
    </source>
</reference>
<dbReference type="OrthoDB" id="7874442at2"/>
<dbReference type="Proteomes" id="UP000054396">
    <property type="component" value="Unassembled WGS sequence"/>
</dbReference>
<keyword evidence="1" id="KW-0472">Membrane</keyword>
<proteinExistence type="predicted"/>
<evidence type="ECO:0000313" key="3">
    <source>
        <dbReference type="Proteomes" id="UP000054396"/>
    </source>
</evidence>
<protein>
    <submittedName>
        <fullName evidence="2">Uncharacterized protein</fullName>
    </submittedName>
</protein>
<keyword evidence="3" id="KW-1185">Reference proteome</keyword>
<keyword evidence="1" id="KW-0812">Transmembrane</keyword>
<dbReference type="RefSeq" id="WP_058863020.1">
    <property type="nucleotide sequence ID" value="NZ_LPXO01000009.1"/>
</dbReference>
<dbReference type="AlphaFoldDB" id="A0A0W7WHF3"/>